<dbReference type="PANTHER" id="PTHR30204:SF69">
    <property type="entry name" value="MERR-FAMILY TRANSCRIPTIONAL REGULATOR"/>
    <property type="match status" value="1"/>
</dbReference>
<dbReference type="SUPFAM" id="SSF46955">
    <property type="entry name" value="Putative DNA-binding domain"/>
    <property type="match status" value="1"/>
</dbReference>
<dbReference type="RefSeq" id="WP_207675595.1">
    <property type="nucleotide sequence ID" value="NZ_JAFREM010000038.1"/>
</dbReference>
<name>A0ABS3LG62_9ENTE</name>
<dbReference type="SMART" id="SM00422">
    <property type="entry name" value="HTH_MERR"/>
    <property type="match status" value="1"/>
</dbReference>
<evidence type="ECO:0000256" key="1">
    <source>
        <dbReference type="ARBA" id="ARBA00022491"/>
    </source>
</evidence>
<dbReference type="Gene3D" id="1.10.1660.10">
    <property type="match status" value="1"/>
</dbReference>
<keyword evidence="3" id="KW-0238">DNA-binding</keyword>
<dbReference type="EMBL" id="JAFREM010000038">
    <property type="protein sequence ID" value="MBO1308605.1"/>
    <property type="molecule type" value="Genomic_DNA"/>
</dbReference>
<dbReference type="Proteomes" id="UP000664601">
    <property type="component" value="Unassembled WGS sequence"/>
</dbReference>
<keyword evidence="8" id="KW-1185">Reference proteome</keyword>
<reference evidence="7 8" key="1">
    <citation type="submission" date="2021-03" db="EMBL/GenBank/DDBJ databases">
        <title>Enterococcal diversity collection.</title>
        <authorList>
            <person name="Gilmore M.S."/>
            <person name="Schwartzman J."/>
            <person name="Van Tyne D."/>
            <person name="Martin M."/>
            <person name="Earl A.M."/>
            <person name="Manson A.L."/>
            <person name="Straub T."/>
            <person name="Salamzade R."/>
            <person name="Saavedra J."/>
            <person name="Lebreton F."/>
            <person name="Prichula J."/>
            <person name="Schaufler K."/>
            <person name="Gaca A."/>
            <person name="Sgardioli B."/>
            <person name="Wagenaar J."/>
            <person name="Strong T."/>
        </authorList>
    </citation>
    <scope>NUCLEOTIDE SEQUENCE [LARGE SCALE GENOMIC DNA]</scope>
    <source>
        <strain evidence="7 8">669A</strain>
    </source>
</reference>
<sequence length="141" mass="16389">MYTVKQVSELLEMNPHTVRFYTDNDLIPNLKRGKNNVRLFDEEAVNWLTGVKVLRECGMTLDAIKRYVDLCLIGEAALPERIEIVREQQARVNEEIEKLQKCSAYLSDKLDFYQRLQTGEEEVDRTDPGQWSKEPAKIANI</sequence>
<dbReference type="InterPro" id="IPR009061">
    <property type="entry name" value="DNA-bd_dom_put_sf"/>
</dbReference>
<dbReference type="PANTHER" id="PTHR30204">
    <property type="entry name" value="REDOX-CYCLING DRUG-SENSING TRANSCRIPTIONAL ACTIVATOR SOXR"/>
    <property type="match status" value="1"/>
</dbReference>
<dbReference type="InterPro" id="IPR000551">
    <property type="entry name" value="MerR-type_HTH_dom"/>
</dbReference>
<evidence type="ECO:0000313" key="7">
    <source>
        <dbReference type="EMBL" id="MBO1308605.1"/>
    </source>
</evidence>
<accession>A0ABS3LG62</accession>
<evidence type="ECO:0000256" key="5">
    <source>
        <dbReference type="SAM" id="MobiDB-lite"/>
    </source>
</evidence>
<comment type="caution">
    <text evidence="7">The sequence shown here is derived from an EMBL/GenBank/DDBJ whole genome shotgun (WGS) entry which is preliminary data.</text>
</comment>
<proteinExistence type="predicted"/>
<evidence type="ECO:0000256" key="2">
    <source>
        <dbReference type="ARBA" id="ARBA00023015"/>
    </source>
</evidence>
<evidence type="ECO:0000259" key="6">
    <source>
        <dbReference type="PROSITE" id="PS50937"/>
    </source>
</evidence>
<protein>
    <submittedName>
        <fullName evidence="7">MerR family transcriptional regulator</fullName>
    </submittedName>
</protein>
<dbReference type="Pfam" id="PF13411">
    <property type="entry name" value="MerR_1"/>
    <property type="match status" value="1"/>
</dbReference>
<feature type="domain" description="HTH merR-type" evidence="6">
    <location>
        <begin position="1"/>
        <end position="70"/>
    </location>
</feature>
<dbReference type="PROSITE" id="PS50937">
    <property type="entry name" value="HTH_MERR_2"/>
    <property type="match status" value="1"/>
</dbReference>
<feature type="region of interest" description="Disordered" evidence="5">
    <location>
        <begin position="121"/>
        <end position="141"/>
    </location>
</feature>
<evidence type="ECO:0000313" key="8">
    <source>
        <dbReference type="Proteomes" id="UP000664601"/>
    </source>
</evidence>
<dbReference type="InterPro" id="IPR047057">
    <property type="entry name" value="MerR_fam"/>
</dbReference>
<gene>
    <name evidence="7" type="ORF">JZO70_20695</name>
</gene>
<keyword evidence="4" id="KW-0804">Transcription</keyword>
<dbReference type="CDD" id="cd01109">
    <property type="entry name" value="HTH_YyaN"/>
    <property type="match status" value="1"/>
</dbReference>
<keyword evidence="1" id="KW-0678">Repressor</keyword>
<evidence type="ECO:0000256" key="3">
    <source>
        <dbReference type="ARBA" id="ARBA00023125"/>
    </source>
</evidence>
<keyword evidence="2" id="KW-0805">Transcription regulation</keyword>
<evidence type="ECO:0000256" key="4">
    <source>
        <dbReference type="ARBA" id="ARBA00023163"/>
    </source>
</evidence>
<organism evidence="7 8">
    <name type="scientific">Candidatus Enterococcus moelleringii</name>
    <dbReference type="NCBI Taxonomy" id="2815325"/>
    <lineage>
        <taxon>Bacteria</taxon>
        <taxon>Bacillati</taxon>
        <taxon>Bacillota</taxon>
        <taxon>Bacilli</taxon>
        <taxon>Lactobacillales</taxon>
        <taxon>Enterococcaceae</taxon>
        <taxon>Enterococcus</taxon>
    </lineage>
</organism>